<dbReference type="InterPro" id="IPR011006">
    <property type="entry name" value="CheY-like_superfamily"/>
</dbReference>
<dbReference type="PROSITE" id="PS50110">
    <property type="entry name" value="RESPONSE_REGULATORY"/>
    <property type="match status" value="1"/>
</dbReference>
<evidence type="ECO:0000259" key="23">
    <source>
        <dbReference type="PROSITE" id="PS50894"/>
    </source>
</evidence>
<keyword evidence="8 18" id="KW-0812">Transmembrane</keyword>
<dbReference type="CDD" id="cd17546">
    <property type="entry name" value="REC_hyHK_CKI1_RcsC-like"/>
    <property type="match status" value="1"/>
</dbReference>
<feature type="modified residue" description="4-aspartylphosphate" evidence="17">
    <location>
        <position position="1018"/>
    </location>
</feature>
<dbReference type="PROSITE" id="PS50109">
    <property type="entry name" value="HIS_KIN"/>
    <property type="match status" value="1"/>
</dbReference>
<name>A0A177SAC7_PSEPU</name>
<dbReference type="Gene3D" id="3.30.450.20">
    <property type="entry name" value="PAS domain"/>
    <property type="match status" value="1"/>
</dbReference>
<evidence type="ECO:0000256" key="11">
    <source>
        <dbReference type="ARBA" id="ARBA00022777"/>
    </source>
</evidence>
<organism evidence="24 25">
    <name type="scientific">Pseudomonas putida</name>
    <name type="common">Arthrobacter siderocapsulatus</name>
    <dbReference type="NCBI Taxonomy" id="303"/>
    <lineage>
        <taxon>Bacteria</taxon>
        <taxon>Pseudomonadati</taxon>
        <taxon>Pseudomonadota</taxon>
        <taxon>Gammaproteobacteria</taxon>
        <taxon>Pseudomonadales</taxon>
        <taxon>Pseudomonadaceae</taxon>
        <taxon>Pseudomonas</taxon>
    </lineage>
</organism>
<evidence type="ECO:0000256" key="9">
    <source>
        <dbReference type="ARBA" id="ARBA00022729"/>
    </source>
</evidence>
<evidence type="ECO:0000313" key="24">
    <source>
        <dbReference type="EMBL" id="OAI84724.1"/>
    </source>
</evidence>
<evidence type="ECO:0000256" key="15">
    <source>
        <dbReference type="ARBA" id="ARBA00023136"/>
    </source>
</evidence>
<dbReference type="Pfam" id="PF02518">
    <property type="entry name" value="HATPase_c"/>
    <property type="match status" value="1"/>
</dbReference>
<keyword evidence="13 18" id="KW-1133">Transmembrane helix</keyword>
<dbReference type="SUPFAM" id="SSF52172">
    <property type="entry name" value="CheY-like"/>
    <property type="match status" value="1"/>
</dbReference>
<comment type="subcellular location">
    <subcellularLocation>
        <location evidence="2">Cell inner membrane</location>
        <topology evidence="2">Multi-pass membrane protein</topology>
    </subcellularLocation>
</comment>
<keyword evidence="6 17" id="KW-0597">Phosphoprotein</keyword>
<keyword evidence="11" id="KW-0418">Kinase</keyword>
<dbReference type="Pfam" id="PF00512">
    <property type="entry name" value="HisKA"/>
    <property type="match status" value="1"/>
</dbReference>
<dbReference type="InterPro" id="IPR036641">
    <property type="entry name" value="HPT_dom_sf"/>
</dbReference>
<dbReference type="SUPFAM" id="SSF55874">
    <property type="entry name" value="ATPase domain of HSP90 chaperone/DNA topoisomerase II/histidine kinase"/>
    <property type="match status" value="1"/>
</dbReference>
<dbReference type="InterPro" id="IPR003661">
    <property type="entry name" value="HisK_dim/P_dom"/>
</dbReference>
<dbReference type="SMART" id="SM00387">
    <property type="entry name" value="HATPase_c"/>
    <property type="match status" value="1"/>
</dbReference>
<keyword evidence="9" id="KW-0732">Signal</keyword>
<dbReference type="Proteomes" id="UP000077752">
    <property type="component" value="Unassembled WGS sequence"/>
</dbReference>
<evidence type="ECO:0000256" key="12">
    <source>
        <dbReference type="ARBA" id="ARBA00022840"/>
    </source>
</evidence>
<reference evidence="24 25" key="1">
    <citation type="submission" date="2016-03" db="EMBL/GenBank/DDBJ databases">
        <title>Draft Genome Assembly of Pseudomonas putida strain CBF10-2.</title>
        <authorList>
            <person name="Iyer R.S."/>
            <person name="Damania A."/>
        </authorList>
    </citation>
    <scope>NUCLEOTIDE SEQUENCE [LARGE SCALE GENOMIC DNA]</scope>
    <source>
        <strain evidence="24 25">CBF10-2</strain>
    </source>
</reference>
<dbReference type="FunFam" id="3.30.565.10:FF:000010">
    <property type="entry name" value="Sensor histidine kinase RcsC"/>
    <property type="match status" value="1"/>
</dbReference>
<dbReference type="EMBL" id="LUCV01000049">
    <property type="protein sequence ID" value="OAI84724.1"/>
    <property type="molecule type" value="Genomic_DNA"/>
</dbReference>
<dbReference type="CDD" id="cd13705">
    <property type="entry name" value="PBP2_BvgS_D1"/>
    <property type="match status" value="1"/>
</dbReference>
<dbReference type="Gene3D" id="3.40.190.10">
    <property type="entry name" value="Periplasmic binding protein-like II"/>
    <property type="match status" value="4"/>
</dbReference>
<dbReference type="InterPro" id="IPR049871">
    <property type="entry name" value="BvgS-like_periplasmic2"/>
</dbReference>
<evidence type="ECO:0000256" key="18">
    <source>
        <dbReference type="SAM" id="Phobius"/>
    </source>
</evidence>
<dbReference type="PANTHER" id="PTHR43047:SF72">
    <property type="entry name" value="OSMOSENSING HISTIDINE PROTEIN KINASE SLN1"/>
    <property type="match status" value="1"/>
</dbReference>
<keyword evidence="15 18" id="KW-0472">Membrane</keyword>
<feature type="domain" description="HPt" evidence="23">
    <location>
        <begin position="1115"/>
        <end position="1211"/>
    </location>
</feature>
<protein>
    <recommendedName>
        <fullName evidence="3">histidine kinase</fullName>
        <ecNumber evidence="3">2.7.13.3</ecNumber>
    </recommendedName>
</protein>
<keyword evidence="7" id="KW-0808">Transferase</keyword>
<dbReference type="Gene3D" id="1.20.120.160">
    <property type="entry name" value="HPT domain"/>
    <property type="match status" value="1"/>
</dbReference>
<dbReference type="PROSITE" id="PS50894">
    <property type="entry name" value="HPT"/>
    <property type="match status" value="1"/>
</dbReference>
<dbReference type="InterPro" id="IPR036097">
    <property type="entry name" value="HisK_dim/P_sf"/>
</dbReference>
<dbReference type="SUPFAM" id="SSF47226">
    <property type="entry name" value="Histidine-containing phosphotransfer domain, HPT domain"/>
    <property type="match status" value="1"/>
</dbReference>
<dbReference type="SMART" id="SM00073">
    <property type="entry name" value="HPT"/>
    <property type="match status" value="1"/>
</dbReference>
<evidence type="ECO:0000256" key="3">
    <source>
        <dbReference type="ARBA" id="ARBA00012438"/>
    </source>
</evidence>
<comment type="caution">
    <text evidence="24">The sequence shown here is derived from an EMBL/GenBank/DDBJ whole genome shotgun (WGS) entry which is preliminary data.</text>
</comment>
<dbReference type="InterPro" id="IPR008207">
    <property type="entry name" value="Sig_transdc_His_kin_Hpt_dom"/>
</dbReference>
<feature type="transmembrane region" description="Helical" evidence="18">
    <location>
        <begin position="543"/>
        <end position="562"/>
    </location>
</feature>
<sequence length="1214" mass="134573">MNLSDGRRPIKRILRWLLVLGPCLWLGAALGLGETPSLLARSSLGDGLHLHLKDNDRQWLRARRTLWLGVSRPDRVPFDITTTGRDYEGLTADYAGLLGELLGVEIGVRRYASRSAALDALNRGEIDLLGTANADEAARSGLLLSRPYAENRPMLASRSDSAQAPDLRKPGVRLALREGYLSEAHVRELFPQALPTFYPSMLNALGAVAFGQADVFLGDALGTRYLLHKSYLNQLQLTPADPFQDGHYGFALNPANRRLKDLVNLALTQIPELTRLDILQRWNAGTREFIEREQLDLTLAEQDWLQRNPRVRVAIDDQFLPISYRDDNGAFRGITADLLDLLTQRSGLAFDIVDNGGFYDMARRLEANEVDLLAALPFSQRRQQQVGFTRSWLSNSLVLVTRDGTRLDSLDQLEGKRLALVEGSVLEDYLREQHPGIRPLWNDGPLQALERVASGEAHGAVVSLIGARYSIARFYRGQLQISAALPVPALHFAFAGRRDDHQLLSILNKALLSISPQEMDELTNRWRNEVIVADTYWRKYRGMILQTFLMAAALLFLAVYWIRGLRRQVRRRQAAEKALNEQVEFMRVMIDGTPNPIYVRDRKGRLITCNVSYLDALGVSFEAVIDQALPEWLIGAAQARHCREAYRQVIALGEAVVEDRELVLGGRRITIYHWMLPYRGSDGEVNGLIGGWIDISERQQLYDALQVAKDDAEAANRAKTNFLATMSHEIRNPLNALLGMLELALRKSEDGVLDRLALEVASGAARGLRDLVGDILDITRIESGHLTLSPQQVDLYREVESTVRLFEGQARQKRLQLKLDMDGQGPVQVLLDPLRFKQILSNLISNAIKFTDEGQVCVSLALDIGGERVGLHLSVEDTGVGIPADELEQLGRPFRQASNNQQGARSGSGLGLSISHALCAMMGGEMQLCSTLGVGTQARLHLDLPRLTPCPGVLASLPQPEAGDMAALDILVVDDYPPNRLLLQQQLSYLGHRVATAADGHEGLRTWLRQHFDVLITDCNMPGMNGYALVRAIRQDQRRKARPAALLLGCTANAQAEERLRCRQAGMDDCLFKPLDLTELAARLAPCARGRRTVEPGAEGGLGAGHDLSGLRQLTGGDDQAIKDLLRDLLVSNRDDLARLVQLHPDDLGGLADLVHRVKGGARIIKARRLLRACENIEQAVNGQRPVQPIDPLVDDLRLAMTSLGQRLEQVCQA</sequence>
<keyword evidence="10" id="KW-0547">Nucleotide-binding</keyword>
<dbReference type="InterPro" id="IPR001789">
    <property type="entry name" value="Sig_transdc_resp-reg_receiver"/>
</dbReference>
<dbReference type="CDD" id="cd00082">
    <property type="entry name" value="HisKA"/>
    <property type="match status" value="1"/>
</dbReference>
<evidence type="ECO:0000313" key="25">
    <source>
        <dbReference type="Proteomes" id="UP000077752"/>
    </source>
</evidence>
<dbReference type="InterPro" id="IPR013656">
    <property type="entry name" value="PAS_4"/>
</dbReference>
<dbReference type="SUPFAM" id="SSF47384">
    <property type="entry name" value="Homodimeric domain of signal transducing histidine kinase"/>
    <property type="match status" value="1"/>
</dbReference>
<dbReference type="GO" id="GO:0005886">
    <property type="term" value="C:plasma membrane"/>
    <property type="evidence" value="ECO:0007669"/>
    <property type="project" value="UniProtKB-SubCell"/>
</dbReference>
<dbReference type="Gene3D" id="3.40.50.2300">
    <property type="match status" value="1"/>
</dbReference>
<keyword evidence="5" id="KW-0997">Cell inner membrane</keyword>
<dbReference type="Gene3D" id="3.30.565.10">
    <property type="entry name" value="Histidine kinase-like ATPase, C-terminal domain"/>
    <property type="match status" value="1"/>
</dbReference>
<evidence type="ECO:0000259" key="22">
    <source>
        <dbReference type="PROSITE" id="PS50113"/>
    </source>
</evidence>
<evidence type="ECO:0000256" key="7">
    <source>
        <dbReference type="ARBA" id="ARBA00022679"/>
    </source>
</evidence>
<keyword evidence="4" id="KW-1003">Cell membrane</keyword>
<dbReference type="InterPro" id="IPR036890">
    <property type="entry name" value="HATPase_C_sf"/>
</dbReference>
<dbReference type="PRINTS" id="PR00344">
    <property type="entry name" value="BCTRLSENSOR"/>
</dbReference>
<dbReference type="SMART" id="SM00091">
    <property type="entry name" value="PAS"/>
    <property type="match status" value="1"/>
</dbReference>
<keyword evidence="12" id="KW-0067">ATP-binding</keyword>
<keyword evidence="14" id="KW-0902">Two-component regulatory system</keyword>
<proteinExistence type="predicted"/>
<evidence type="ECO:0000256" key="14">
    <source>
        <dbReference type="ARBA" id="ARBA00023012"/>
    </source>
</evidence>
<dbReference type="Pfam" id="PF08448">
    <property type="entry name" value="PAS_4"/>
    <property type="match status" value="1"/>
</dbReference>
<feature type="domain" description="Histidine kinase" evidence="19">
    <location>
        <begin position="725"/>
        <end position="946"/>
    </location>
</feature>
<dbReference type="CDD" id="cd16922">
    <property type="entry name" value="HATPase_EvgS-ArcB-TorS-like"/>
    <property type="match status" value="1"/>
</dbReference>
<dbReference type="InterPro" id="IPR005467">
    <property type="entry name" value="His_kinase_dom"/>
</dbReference>
<evidence type="ECO:0000256" key="5">
    <source>
        <dbReference type="ARBA" id="ARBA00022519"/>
    </source>
</evidence>
<dbReference type="GO" id="GO:0009927">
    <property type="term" value="F:histidine phosphotransfer kinase activity"/>
    <property type="evidence" value="ECO:0007669"/>
    <property type="project" value="TreeGrafter"/>
</dbReference>
<dbReference type="Pfam" id="PF00497">
    <property type="entry name" value="SBP_bac_3"/>
    <property type="match status" value="2"/>
</dbReference>
<dbReference type="InterPro" id="IPR001638">
    <property type="entry name" value="Solute-binding_3/MltF_N"/>
</dbReference>
<feature type="modified residue" description="Phosphohistidine" evidence="16">
    <location>
        <position position="1156"/>
    </location>
</feature>
<gene>
    <name evidence="24" type="ORF">AYO28_02245</name>
</gene>
<dbReference type="InterPro" id="IPR000014">
    <property type="entry name" value="PAS"/>
</dbReference>
<dbReference type="InterPro" id="IPR049870">
    <property type="entry name" value="BvgS-like_periplasmic1"/>
</dbReference>
<comment type="catalytic activity">
    <reaction evidence="1">
        <text>ATP + protein L-histidine = ADP + protein N-phospho-L-histidine.</text>
        <dbReference type="EC" id="2.7.13.3"/>
    </reaction>
</comment>
<dbReference type="SUPFAM" id="SSF55785">
    <property type="entry name" value="PYP-like sensor domain (PAS domain)"/>
    <property type="match status" value="1"/>
</dbReference>
<feature type="domain" description="PAS" evidence="21">
    <location>
        <begin position="582"/>
        <end position="653"/>
    </location>
</feature>
<dbReference type="InterPro" id="IPR004358">
    <property type="entry name" value="Sig_transdc_His_kin-like_C"/>
</dbReference>
<dbReference type="InterPro" id="IPR035965">
    <property type="entry name" value="PAS-like_dom_sf"/>
</dbReference>
<dbReference type="PROSITE" id="PS50112">
    <property type="entry name" value="PAS"/>
    <property type="match status" value="1"/>
</dbReference>
<dbReference type="Pfam" id="PF00072">
    <property type="entry name" value="Response_reg"/>
    <property type="match status" value="1"/>
</dbReference>
<dbReference type="CDD" id="cd13707">
    <property type="entry name" value="PBP2_BvgS_D2"/>
    <property type="match status" value="1"/>
</dbReference>
<dbReference type="CDD" id="cd00088">
    <property type="entry name" value="HPT"/>
    <property type="match status" value="1"/>
</dbReference>
<dbReference type="GO" id="GO:0005524">
    <property type="term" value="F:ATP binding"/>
    <property type="evidence" value="ECO:0007669"/>
    <property type="project" value="UniProtKB-KW"/>
</dbReference>
<dbReference type="InterPro" id="IPR003594">
    <property type="entry name" value="HATPase_dom"/>
</dbReference>
<dbReference type="GO" id="GO:0000155">
    <property type="term" value="F:phosphorelay sensor kinase activity"/>
    <property type="evidence" value="ECO:0007669"/>
    <property type="project" value="InterPro"/>
</dbReference>
<evidence type="ECO:0000259" key="21">
    <source>
        <dbReference type="PROSITE" id="PS50112"/>
    </source>
</evidence>
<dbReference type="SMART" id="SM00448">
    <property type="entry name" value="REC"/>
    <property type="match status" value="1"/>
</dbReference>
<evidence type="ECO:0000256" key="16">
    <source>
        <dbReference type="PROSITE-ProRule" id="PRU00110"/>
    </source>
</evidence>
<dbReference type="AlphaFoldDB" id="A0A177SAC7"/>
<evidence type="ECO:0000256" key="4">
    <source>
        <dbReference type="ARBA" id="ARBA00022475"/>
    </source>
</evidence>
<dbReference type="Gene3D" id="1.10.287.130">
    <property type="match status" value="1"/>
</dbReference>
<dbReference type="PROSITE" id="PS50113">
    <property type="entry name" value="PAC"/>
    <property type="match status" value="1"/>
</dbReference>
<evidence type="ECO:0000256" key="8">
    <source>
        <dbReference type="ARBA" id="ARBA00022692"/>
    </source>
</evidence>
<dbReference type="SMART" id="SM00062">
    <property type="entry name" value="PBPb"/>
    <property type="match status" value="2"/>
</dbReference>
<evidence type="ECO:0000256" key="17">
    <source>
        <dbReference type="PROSITE-ProRule" id="PRU00169"/>
    </source>
</evidence>
<evidence type="ECO:0000256" key="13">
    <source>
        <dbReference type="ARBA" id="ARBA00022989"/>
    </source>
</evidence>
<dbReference type="InterPro" id="IPR000700">
    <property type="entry name" value="PAS-assoc_C"/>
</dbReference>
<evidence type="ECO:0000256" key="6">
    <source>
        <dbReference type="ARBA" id="ARBA00022553"/>
    </source>
</evidence>
<evidence type="ECO:0000256" key="10">
    <source>
        <dbReference type="ARBA" id="ARBA00022741"/>
    </source>
</evidence>
<evidence type="ECO:0000259" key="20">
    <source>
        <dbReference type="PROSITE" id="PS50110"/>
    </source>
</evidence>
<dbReference type="PANTHER" id="PTHR43047">
    <property type="entry name" value="TWO-COMPONENT HISTIDINE PROTEIN KINASE"/>
    <property type="match status" value="1"/>
</dbReference>
<dbReference type="Pfam" id="PF01627">
    <property type="entry name" value="Hpt"/>
    <property type="match status" value="1"/>
</dbReference>
<evidence type="ECO:0000256" key="2">
    <source>
        <dbReference type="ARBA" id="ARBA00004429"/>
    </source>
</evidence>
<feature type="domain" description="PAC" evidence="22">
    <location>
        <begin position="655"/>
        <end position="707"/>
    </location>
</feature>
<feature type="domain" description="Response regulatory" evidence="20">
    <location>
        <begin position="969"/>
        <end position="1088"/>
    </location>
</feature>
<dbReference type="SMART" id="SM00388">
    <property type="entry name" value="HisKA"/>
    <property type="match status" value="1"/>
</dbReference>
<evidence type="ECO:0000256" key="1">
    <source>
        <dbReference type="ARBA" id="ARBA00000085"/>
    </source>
</evidence>
<dbReference type="NCBIfam" id="TIGR00229">
    <property type="entry name" value="sensory_box"/>
    <property type="match status" value="1"/>
</dbReference>
<accession>A0A177SAC7</accession>
<dbReference type="SUPFAM" id="SSF53850">
    <property type="entry name" value="Periplasmic binding protein-like II"/>
    <property type="match status" value="2"/>
</dbReference>
<dbReference type="EC" id="2.7.13.3" evidence="3"/>
<evidence type="ECO:0000259" key="19">
    <source>
        <dbReference type="PROSITE" id="PS50109"/>
    </source>
</evidence>